<evidence type="ECO:0000256" key="1">
    <source>
        <dbReference type="ARBA" id="ARBA00012513"/>
    </source>
</evidence>
<organism evidence="10 11">
    <name type="scientific">Thermobifida alba</name>
    <name type="common">Thermomonospora alba</name>
    <dbReference type="NCBI Taxonomy" id="53522"/>
    <lineage>
        <taxon>Bacteria</taxon>
        <taxon>Bacillati</taxon>
        <taxon>Actinomycetota</taxon>
        <taxon>Actinomycetes</taxon>
        <taxon>Streptosporangiales</taxon>
        <taxon>Nocardiopsidaceae</taxon>
        <taxon>Thermobifida</taxon>
    </lineage>
</organism>
<keyword evidence="6 7" id="KW-0067">ATP-binding</keyword>
<keyword evidence="3" id="KW-0808">Transferase</keyword>
<protein>
    <recommendedName>
        <fullName evidence="1">non-specific serine/threonine protein kinase</fullName>
        <ecNumber evidence="1">2.7.11.1</ecNumber>
    </recommendedName>
</protein>
<evidence type="ECO:0000313" key="10">
    <source>
        <dbReference type="EMBL" id="UPT20486.1"/>
    </source>
</evidence>
<evidence type="ECO:0000256" key="4">
    <source>
        <dbReference type="ARBA" id="ARBA00022741"/>
    </source>
</evidence>
<dbReference type="Gene3D" id="1.10.510.10">
    <property type="entry name" value="Transferase(Phosphotransferase) domain 1"/>
    <property type="match status" value="1"/>
</dbReference>
<dbReference type="PANTHER" id="PTHR43289:SF6">
    <property type="entry name" value="SERINE_THREONINE-PROTEIN KINASE NEKL-3"/>
    <property type="match status" value="1"/>
</dbReference>
<evidence type="ECO:0000256" key="7">
    <source>
        <dbReference type="PROSITE-ProRule" id="PRU10141"/>
    </source>
</evidence>
<reference evidence="10 11" key="1">
    <citation type="submission" date="2020-04" db="EMBL/GenBank/DDBJ databases">
        <title>Thermobifida alba genome sequencing and assembly.</title>
        <authorList>
            <person name="Luzics S."/>
            <person name="Horvath B."/>
            <person name="Nagy I."/>
            <person name="Toth A."/>
            <person name="Nagy I."/>
            <person name="Kukolya J."/>
        </authorList>
    </citation>
    <scope>NUCLEOTIDE SEQUENCE [LARGE SCALE GENOMIC DNA]</scope>
    <source>
        <strain evidence="10 11">DSM 43795</strain>
    </source>
</reference>
<dbReference type="InterPro" id="IPR011009">
    <property type="entry name" value="Kinase-like_dom_sf"/>
</dbReference>
<feature type="binding site" evidence="7">
    <location>
        <position position="41"/>
    </location>
    <ligand>
        <name>ATP</name>
        <dbReference type="ChEBI" id="CHEBI:30616"/>
    </ligand>
</feature>
<accession>A0ABY4KYI5</accession>
<evidence type="ECO:0000313" key="11">
    <source>
        <dbReference type="Proteomes" id="UP000832041"/>
    </source>
</evidence>
<evidence type="ECO:0000256" key="3">
    <source>
        <dbReference type="ARBA" id="ARBA00022679"/>
    </source>
</evidence>
<dbReference type="GO" id="GO:0004674">
    <property type="term" value="F:protein serine/threonine kinase activity"/>
    <property type="evidence" value="ECO:0007669"/>
    <property type="project" value="UniProtKB-KW"/>
</dbReference>
<dbReference type="RefSeq" id="WP_248592743.1">
    <property type="nucleotide sequence ID" value="NZ_BAABEB010000012.1"/>
</dbReference>
<dbReference type="SMART" id="SM00220">
    <property type="entry name" value="S_TKc"/>
    <property type="match status" value="1"/>
</dbReference>
<gene>
    <name evidence="10" type="ORF">FOF52_05460</name>
</gene>
<proteinExistence type="predicted"/>
<name>A0ABY4KYI5_THEAE</name>
<keyword evidence="5 10" id="KW-0418">Kinase</keyword>
<dbReference type="InterPro" id="IPR011990">
    <property type="entry name" value="TPR-like_helical_dom_sf"/>
</dbReference>
<dbReference type="PROSITE" id="PS00108">
    <property type="entry name" value="PROTEIN_KINASE_ST"/>
    <property type="match status" value="1"/>
</dbReference>
<dbReference type="PROSITE" id="PS50011">
    <property type="entry name" value="PROTEIN_KINASE_DOM"/>
    <property type="match status" value="1"/>
</dbReference>
<dbReference type="Proteomes" id="UP000832041">
    <property type="component" value="Chromosome"/>
</dbReference>
<dbReference type="PROSITE" id="PS00107">
    <property type="entry name" value="PROTEIN_KINASE_ATP"/>
    <property type="match status" value="1"/>
</dbReference>
<evidence type="ECO:0000259" key="9">
    <source>
        <dbReference type="PROSITE" id="PS50011"/>
    </source>
</evidence>
<evidence type="ECO:0000256" key="6">
    <source>
        <dbReference type="ARBA" id="ARBA00022840"/>
    </source>
</evidence>
<evidence type="ECO:0000256" key="5">
    <source>
        <dbReference type="ARBA" id="ARBA00022777"/>
    </source>
</evidence>
<dbReference type="CDD" id="cd14014">
    <property type="entry name" value="STKc_PknB_like"/>
    <property type="match status" value="1"/>
</dbReference>
<dbReference type="SUPFAM" id="SSF48452">
    <property type="entry name" value="TPR-like"/>
    <property type="match status" value="1"/>
</dbReference>
<feature type="domain" description="Protein kinase" evidence="9">
    <location>
        <begin position="12"/>
        <end position="280"/>
    </location>
</feature>
<keyword evidence="2 10" id="KW-0723">Serine/threonine-protein kinase</keyword>
<dbReference type="InterPro" id="IPR017441">
    <property type="entry name" value="Protein_kinase_ATP_BS"/>
</dbReference>
<evidence type="ECO:0000256" key="2">
    <source>
        <dbReference type="ARBA" id="ARBA00022527"/>
    </source>
</evidence>
<sequence length="522" mass="58118">MAERTVIDDRYELEPVPIGEGGMGEVYRAYDRRLDRRVAVKIIRFPFGQHDETLVKRFLHESRVMARLEHPGTPAIHDVGVFDDPRVGSRPFMVMQFVEGIALDYIVDEHEDIPLAWVASAAAQVAAVLAAAHGRGILHRDLKPSNLMLCRDGTVKVLDFGLAMFHDPELSRLTRTGTLLGTPSYMSPEQVRGASVGPQSDLYTLGLVMHELLTGQRLFDGRTEYEVFDRQVNEPAPAVREVRPDVPEEVDRLVLRLLQKRAEDRPAEAAEVCRALLPFARGADFLPGTVVPEPDPVRMYAAVVGRMADAVETGAAARTDGTAVRGSGGTGEQNRTSHLRDRTAQAREEAAALVRQARHRQAADLLESVLGQAEEVLGSRHPDVLALRTELAEALFADSDYRRAAPVFRALHQDLALVHGHSDDRVLHCRRREATCQALMGQTAEALRLLRRLLADQWALHGPDDQRTLELRRQVGLLELGAGDTEGARRTLSELLEDLERRHGPEHPDTVRVRESLQRLRV</sequence>
<dbReference type="Gene3D" id="3.30.200.20">
    <property type="entry name" value="Phosphorylase Kinase, domain 1"/>
    <property type="match status" value="1"/>
</dbReference>
<dbReference type="Gene3D" id="1.25.40.10">
    <property type="entry name" value="Tetratricopeptide repeat domain"/>
    <property type="match status" value="1"/>
</dbReference>
<keyword evidence="4 7" id="KW-0547">Nucleotide-binding</keyword>
<dbReference type="EMBL" id="CP051627">
    <property type="protein sequence ID" value="UPT20486.1"/>
    <property type="molecule type" value="Genomic_DNA"/>
</dbReference>
<dbReference type="Pfam" id="PF00069">
    <property type="entry name" value="Pkinase"/>
    <property type="match status" value="1"/>
</dbReference>
<dbReference type="EC" id="2.7.11.1" evidence="1"/>
<evidence type="ECO:0000256" key="8">
    <source>
        <dbReference type="SAM" id="MobiDB-lite"/>
    </source>
</evidence>
<keyword evidence="11" id="KW-1185">Reference proteome</keyword>
<dbReference type="InterPro" id="IPR000719">
    <property type="entry name" value="Prot_kinase_dom"/>
</dbReference>
<feature type="region of interest" description="Disordered" evidence="8">
    <location>
        <begin position="318"/>
        <end position="343"/>
    </location>
</feature>
<dbReference type="PANTHER" id="PTHR43289">
    <property type="entry name" value="MITOGEN-ACTIVATED PROTEIN KINASE KINASE KINASE 20-RELATED"/>
    <property type="match status" value="1"/>
</dbReference>
<dbReference type="InterPro" id="IPR008271">
    <property type="entry name" value="Ser/Thr_kinase_AS"/>
</dbReference>
<dbReference type="SUPFAM" id="SSF56112">
    <property type="entry name" value="Protein kinase-like (PK-like)"/>
    <property type="match status" value="1"/>
</dbReference>